<dbReference type="Proteomes" id="UP001595887">
    <property type="component" value="Unassembled WGS sequence"/>
</dbReference>
<name>A0ABV8RIW3_9SPHN</name>
<keyword evidence="1" id="KW-0472">Membrane</keyword>
<dbReference type="InterPro" id="IPR022440">
    <property type="entry name" value="CHP03788"/>
</dbReference>
<dbReference type="InterPro" id="IPR013694">
    <property type="entry name" value="VIT"/>
</dbReference>
<dbReference type="InterPro" id="IPR002035">
    <property type="entry name" value="VWF_A"/>
</dbReference>
<feature type="domain" description="VWFA" evidence="2">
    <location>
        <begin position="346"/>
        <end position="519"/>
    </location>
</feature>
<dbReference type="PROSITE" id="PS51468">
    <property type="entry name" value="VIT"/>
    <property type="match status" value="1"/>
</dbReference>
<dbReference type="RefSeq" id="WP_381424804.1">
    <property type="nucleotide sequence ID" value="NZ_JBHSDH010000013.1"/>
</dbReference>
<evidence type="ECO:0000256" key="1">
    <source>
        <dbReference type="SAM" id="Phobius"/>
    </source>
</evidence>
<dbReference type="Pfam" id="PF08487">
    <property type="entry name" value="VIT"/>
    <property type="match status" value="1"/>
</dbReference>
<dbReference type="PANTHER" id="PTHR45737:SF6">
    <property type="entry name" value="VON WILLEBRAND FACTOR A DOMAIN-CONTAINING PROTEIN 5A"/>
    <property type="match status" value="1"/>
</dbReference>
<dbReference type="SMART" id="SM00327">
    <property type="entry name" value="VWA"/>
    <property type="match status" value="1"/>
</dbReference>
<gene>
    <name evidence="4" type="ORF">ACFOWX_13035</name>
</gene>
<dbReference type="SMART" id="SM00609">
    <property type="entry name" value="VIT"/>
    <property type="match status" value="1"/>
</dbReference>
<comment type="caution">
    <text evidence="4">The sequence shown here is derived from an EMBL/GenBank/DDBJ whole genome shotgun (WGS) entry which is preliminary data.</text>
</comment>
<dbReference type="NCBIfam" id="TIGR03788">
    <property type="entry name" value="marine_srt_targ"/>
    <property type="match status" value="1"/>
</dbReference>
<dbReference type="SUPFAM" id="SSF53300">
    <property type="entry name" value="vWA-like"/>
    <property type="match status" value="1"/>
</dbReference>
<accession>A0ABV8RIW3</accession>
<proteinExistence type="predicted"/>
<evidence type="ECO:0000313" key="4">
    <source>
        <dbReference type="EMBL" id="MFC4293342.1"/>
    </source>
</evidence>
<dbReference type="EMBL" id="JBHSDH010000013">
    <property type="protein sequence ID" value="MFC4293342.1"/>
    <property type="molecule type" value="Genomic_DNA"/>
</dbReference>
<organism evidence="4 5">
    <name type="scientific">Sphingorhabdus arenilitoris</name>
    <dbReference type="NCBI Taxonomy" id="1490041"/>
    <lineage>
        <taxon>Bacteria</taxon>
        <taxon>Pseudomonadati</taxon>
        <taxon>Pseudomonadota</taxon>
        <taxon>Alphaproteobacteria</taxon>
        <taxon>Sphingomonadales</taxon>
        <taxon>Sphingomonadaceae</taxon>
        <taxon>Sphingorhabdus</taxon>
    </lineage>
</organism>
<dbReference type="InterPro" id="IPR036465">
    <property type="entry name" value="vWFA_dom_sf"/>
</dbReference>
<keyword evidence="1" id="KW-1133">Transmembrane helix</keyword>
<protein>
    <submittedName>
        <fullName evidence="4">Marine proteobacterial sortase target protein</fullName>
    </submittedName>
</protein>
<feature type="domain" description="VIT" evidence="3">
    <location>
        <begin position="71"/>
        <end position="199"/>
    </location>
</feature>
<dbReference type="Pfam" id="PF13768">
    <property type="entry name" value="VWA_3"/>
    <property type="match status" value="1"/>
</dbReference>
<sequence length="731" mass="78318">MTLSAITSPSILSGPTALDIARGTPKARISRSLLPLAAMLLAIPAGAVLAAPAFAMQAADAAEDGGPQSGTLMLAHKDGSAQIPAVQLGTDMEVTVTGNIARVRVTQAFRNVSADWMEATYLYPLPEDAAVDSLKMTVGNRVIIGKIKKREEAREIYEEAMAEGKKAGLVEQLRPNMFTNSVANIGPGETVLIVIEYQMPLRQLDGVFSLRLPLVVAPRYIPPHSIDSGAAAQDAAAIVSAPLVDPKRGEKTNPVSITVHLDPGFVPANVDSAYHKVAIDGKGAKRTVKLAQGQVPADKDFELSWRSASADPTLSLYKQQFDGSYYIMASLTPPANDKSSFIPPREMVFVIDNSGSMTGDSMAEAKKSLIHALGTLRPQDHFNIIRFDDTLTQLFDVSVPASAEKIAEAKAYTETLEANGGTEMLPALIAALKDDAITPRATTLRQVIFLTDGSISNETEMLAAIGADNGNSRVFMVGIGSAPNGYLMSRMATMGRGIYTNIGEAGEVTAKMAKLLDMLSRPAMQDLKVSVAGNSFDLTPSTLPDLYAGEPLLLLGRSDRLEGQVTVSGHIGKVNWTRTIDLSSASESPAVAKLWARRRIDDIEADSLLGKIEYEAGEAQIAELGLRYSLVTSQTSLVAVEEERTRPKGEPLRKEDLPINLPEGWDFDGLFGGDTAAAAIANEAHMAQLRTDKQFQLPQTATNYALRLLLGLFAFGLGLIGLTFSRRKKEI</sequence>
<evidence type="ECO:0000313" key="5">
    <source>
        <dbReference type="Proteomes" id="UP001595887"/>
    </source>
</evidence>
<dbReference type="PROSITE" id="PS50234">
    <property type="entry name" value="VWFA"/>
    <property type="match status" value="1"/>
</dbReference>
<keyword evidence="1" id="KW-0812">Transmembrane</keyword>
<evidence type="ECO:0000259" key="3">
    <source>
        <dbReference type="PROSITE" id="PS51468"/>
    </source>
</evidence>
<dbReference type="PANTHER" id="PTHR45737">
    <property type="entry name" value="VON WILLEBRAND FACTOR A DOMAIN-CONTAINING PROTEIN 5A"/>
    <property type="match status" value="1"/>
</dbReference>
<dbReference type="Gene3D" id="3.40.50.410">
    <property type="entry name" value="von Willebrand factor, type A domain"/>
    <property type="match status" value="1"/>
</dbReference>
<feature type="transmembrane region" description="Helical" evidence="1">
    <location>
        <begin position="33"/>
        <end position="55"/>
    </location>
</feature>
<feature type="transmembrane region" description="Helical" evidence="1">
    <location>
        <begin position="704"/>
        <end position="724"/>
    </location>
</feature>
<keyword evidence="5" id="KW-1185">Reference proteome</keyword>
<evidence type="ECO:0000259" key="2">
    <source>
        <dbReference type="PROSITE" id="PS50234"/>
    </source>
</evidence>
<reference evidence="5" key="1">
    <citation type="journal article" date="2019" name="Int. J. Syst. Evol. Microbiol.">
        <title>The Global Catalogue of Microorganisms (GCM) 10K type strain sequencing project: providing services to taxonomists for standard genome sequencing and annotation.</title>
        <authorList>
            <consortium name="The Broad Institute Genomics Platform"/>
            <consortium name="The Broad Institute Genome Sequencing Center for Infectious Disease"/>
            <person name="Wu L."/>
            <person name="Ma J."/>
        </authorList>
    </citation>
    <scope>NUCLEOTIDE SEQUENCE [LARGE SCALE GENOMIC DNA]</scope>
    <source>
        <strain evidence="5">CECT 8531</strain>
    </source>
</reference>